<name>A0A1Z4JAY9_LEPBY</name>
<gene>
    <name evidence="2" type="ORF">NIES2135_07290</name>
</gene>
<evidence type="ECO:0000256" key="1">
    <source>
        <dbReference type="SAM" id="Phobius"/>
    </source>
</evidence>
<dbReference type="Proteomes" id="UP000217895">
    <property type="component" value="Chromosome"/>
</dbReference>
<evidence type="ECO:0000313" key="2">
    <source>
        <dbReference type="EMBL" id="BAY53916.1"/>
    </source>
</evidence>
<dbReference type="AlphaFoldDB" id="A0A1Z4JAY9"/>
<feature type="transmembrane region" description="Helical" evidence="1">
    <location>
        <begin position="12"/>
        <end position="33"/>
    </location>
</feature>
<reference evidence="2 3" key="1">
    <citation type="submission" date="2017-06" db="EMBL/GenBank/DDBJ databases">
        <title>Genome sequencing of cyanobaciteial culture collection at National Institute for Environmental Studies (NIES).</title>
        <authorList>
            <person name="Hirose Y."/>
            <person name="Shimura Y."/>
            <person name="Fujisawa T."/>
            <person name="Nakamura Y."/>
            <person name="Kawachi M."/>
        </authorList>
    </citation>
    <scope>NUCLEOTIDE SEQUENCE [LARGE SCALE GENOMIC DNA]</scope>
    <source>
        <strain evidence="2 3">NIES-2135</strain>
    </source>
</reference>
<organism evidence="2 3">
    <name type="scientific">Leptolyngbya boryana NIES-2135</name>
    <dbReference type="NCBI Taxonomy" id="1973484"/>
    <lineage>
        <taxon>Bacteria</taxon>
        <taxon>Bacillati</taxon>
        <taxon>Cyanobacteriota</taxon>
        <taxon>Cyanophyceae</taxon>
        <taxon>Leptolyngbyales</taxon>
        <taxon>Leptolyngbyaceae</taxon>
        <taxon>Leptolyngbya group</taxon>
        <taxon>Leptolyngbya</taxon>
    </lineage>
</organism>
<keyword evidence="3" id="KW-1185">Reference proteome</keyword>
<sequence length="94" mass="10390">MLRRFSSSSNLVLIGIKMIAIAFIILFFLPSLVSLRLNLLISSLVNQRGSVLTDSPEIIALRKIIADSYLLQNAYLLLTGIVLLAAGLFKQTNR</sequence>
<dbReference type="EMBL" id="AP018203">
    <property type="protein sequence ID" value="BAY53916.1"/>
    <property type="molecule type" value="Genomic_DNA"/>
</dbReference>
<protein>
    <submittedName>
        <fullName evidence="2">Uncharacterized protein</fullName>
    </submittedName>
</protein>
<feature type="transmembrane region" description="Helical" evidence="1">
    <location>
        <begin position="69"/>
        <end position="89"/>
    </location>
</feature>
<keyword evidence="1" id="KW-0812">Transmembrane</keyword>
<proteinExistence type="predicted"/>
<keyword evidence="1" id="KW-0472">Membrane</keyword>
<keyword evidence="1" id="KW-1133">Transmembrane helix</keyword>
<accession>A0A1Z4JAY9</accession>
<evidence type="ECO:0000313" key="3">
    <source>
        <dbReference type="Proteomes" id="UP000217895"/>
    </source>
</evidence>